<comment type="caution">
    <text evidence="1">The sequence shown here is derived from an EMBL/GenBank/DDBJ whole genome shotgun (WGS) entry which is preliminary data.</text>
</comment>
<reference evidence="1" key="1">
    <citation type="journal article" date="2021" name="Front. Microbiol.">
        <title>Comprehensive Comparative Genomics and Phenotyping of Methylobacterium Species.</title>
        <authorList>
            <person name="Alessa O."/>
            <person name="Ogura Y."/>
            <person name="Fujitani Y."/>
            <person name="Takami H."/>
            <person name="Hayashi T."/>
            <person name="Sahin N."/>
            <person name="Tani A."/>
        </authorList>
    </citation>
    <scope>NUCLEOTIDE SEQUENCE</scope>
    <source>
        <strain evidence="1">NBRC 15686</strain>
    </source>
</reference>
<evidence type="ECO:0000313" key="2">
    <source>
        <dbReference type="Proteomes" id="UP001055039"/>
    </source>
</evidence>
<proteinExistence type="predicted"/>
<dbReference type="Proteomes" id="UP001055039">
    <property type="component" value="Unassembled WGS sequence"/>
</dbReference>
<dbReference type="EMBL" id="BPRC01000018">
    <property type="protein sequence ID" value="GJE66856.1"/>
    <property type="molecule type" value="Genomic_DNA"/>
</dbReference>
<protein>
    <submittedName>
        <fullName evidence="1">Uncharacterized protein</fullName>
    </submittedName>
</protein>
<evidence type="ECO:0000313" key="1">
    <source>
        <dbReference type="EMBL" id="GJE66856.1"/>
    </source>
</evidence>
<sequence length="73" mass="8153">MTQPPAAAAKEALDLSFDLDLPSFFPELAGEWTEPSAEAWDALMRQVTDSEFRDRPLPKVLLPLHGEPLDLTF</sequence>
<gene>
    <name evidence="1" type="ORF">LNAOJCKE_4080</name>
</gene>
<reference evidence="1" key="2">
    <citation type="submission" date="2021-08" db="EMBL/GenBank/DDBJ databases">
        <authorList>
            <person name="Tani A."/>
            <person name="Ola A."/>
            <person name="Ogura Y."/>
            <person name="Katsura K."/>
            <person name="Hayashi T."/>
        </authorList>
    </citation>
    <scope>NUCLEOTIDE SEQUENCE</scope>
    <source>
        <strain evidence="1">NBRC 15686</strain>
    </source>
</reference>
<name>A0ABQ4UHT3_9HYPH</name>
<keyword evidence="2" id="KW-1185">Reference proteome</keyword>
<dbReference type="RefSeq" id="WP_238226797.1">
    <property type="nucleotide sequence ID" value="NZ_BAAADH010000046.1"/>
</dbReference>
<accession>A0ABQ4UHT3</accession>
<organism evidence="1 2">
    <name type="scientific">Methylorubrum aminovorans</name>
    <dbReference type="NCBI Taxonomy" id="269069"/>
    <lineage>
        <taxon>Bacteria</taxon>
        <taxon>Pseudomonadati</taxon>
        <taxon>Pseudomonadota</taxon>
        <taxon>Alphaproteobacteria</taxon>
        <taxon>Hyphomicrobiales</taxon>
        <taxon>Methylobacteriaceae</taxon>
        <taxon>Methylorubrum</taxon>
    </lineage>
</organism>